<keyword evidence="5" id="KW-1185">Reference proteome</keyword>
<evidence type="ECO:0000313" key="4">
    <source>
        <dbReference type="EMBL" id="KAF3323482.1"/>
    </source>
</evidence>
<feature type="region of interest" description="Disordered" evidence="2">
    <location>
        <begin position="108"/>
        <end position="176"/>
    </location>
</feature>
<evidence type="ECO:0000256" key="1">
    <source>
        <dbReference type="ARBA" id="ARBA00007945"/>
    </source>
</evidence>
<reference evidence="4" key="1">
    <citation type="submission" date="2020-01" db="EMBL/GenBank/DDBJ databases">
        <title>Genome sequence of Kobresia littledalei, the first chromosome-level genome in the family Cyperaceae.</title>
        <authorList>
            <person name="Qu G."/>
        </authorList>
    </citation>
    <scope>NUCLEOTIDE SEQUENCE</scope>
    <source>
        <strain evidence="4">C.B.Clarke</strain>
        <tissue evidence="4">Leaf</tissue>
    </source>
</reference>
<comment type="caution">
    <text evidence="4">The sequence shown here is derived from an EMBL/GenBank/DDBJ whole genome shotgun (WGS) entry which is preliminary data.</text>
</comment>
<feature type="compositionally biased region" description="Polar residues" evidence="2">
    <location>
        <begin position="108"/>
        <end position="120"/>
    </location>
</feature>
<protein>
    <submittedName>
        <fullName evidence="4">GRF1-interacting factor 2-like protein</fullName>
    </submittedName>
</protein>
<gene>
    <name evidence="4" type="ORF">FCM35_KLT12213</name>
</gene>
<evidence type="ECO:0000256" key="2">
    <source>
        <dbReference type="SAM" id="MobiDB-lite"/>
    </source>
</evidence>
<evidence type="ECO:0000259" key="3">
    <source>
        <dbReference type="Pfam" id="PF05030"/>
    </source>
</evidence>
<dbReference type="EMBL" id="SWLB01000023">
    <property type="protein sequence ID" value="KAF3323482.1"/>
    <property type="molecule type" value="Genomic_DNA"/>
</dbReference>
<dbReference type="AlphaFoldDB" id="A0A833QK49"/>
<dbReference type="OrthoDB" id="10265171at2759"/>
<dbReference type="InterPro" id="IPR007726">
    <property type="entry name" value="SS18_N"/>
</dbReference>
<name>A0A833QK49_9POAL</name>
<feature type="compositionally biased region" description="Basic and acidic residues" evidence="2">
    <location>
        <begin position="159"/>
        <end position="176"/>
    </location>
</feature>
<dbReference type="Pfam" id="PF05030">
    <property type="entry name" value="SSXT"/>
    <property type="match status" value="1"/>
</dbReference>
<comment type="similarity">
    <text evidence="1">Belongs to the SS18 family.</text>
</comment>
<dbReference type="Proteomes" id="UP000623129">
    <property type="component" value="Unassembled WGS sequence"/>
</dbReference>
<evidence type="ECO:0000313" key="5">
    <source>
        <dbReference type="Proteomes" id="UP000623129"/>
    </source>
</evidence>
<accession>A0A833QK49</accession>
<feature type="domain" description="SS18 N-terminal" evidence="3">
    <location>
        <begin position="25"/>
        <end position="81"/>
    </location>
</feature>
<proteinExistence type="inferred from homology"/>
<organism evidence="4 5">
    <name type="scientific">Carex littledalei</name>
    <dbReference type="NCBI Taxonomy" id="544730"/>
    <lineage>
        <taxon>Eukaryota</taxon>
        <taxon>Viridiplantae</taxon>
        <taxon>Streptophyta</taxon>
        <taxon>Embryophyta</taxon>
        <taxon>Tracheophyta</taxon>
        <taxon>Spermatophyta</taxon>
        <taxon>Magnoliopsida</taxon>
        <taxon>Liliopsida</taxon>
        <taxon>Poales</taxon>
        <taxon>Cyperaceae</taxon>
        <taxon>Cyperoideae</taxon>
        <taxon>Cariceae</taxon>
        <taxon>Carex</taxon>
        <taxon>Carex subgen. Euthyceras</taxon>
    </lineage>
</organism>
<sequence length="176" mass="18715">MAQQTTPAPVASLPPPPPIPESRIVTTDQIQKYLDENKQLILTILDNQNMGKMSESAQFQAQLQRNLLFLAALADAQPQTKAIRAQMMPQGLIPQAQGVTVVQVQPISQQEPQNPASTDQPAAPTTADIPKASPSAEADAGPSPVPESQPKDQSASGGETKEASSDVSKSKEQEQK</sequence>